<name>A0A2W5D9C3_9BURK</name>
<evidence type="ECO:0000256" key="6">
    <source>
        <dbReference type="ARBA" id="ARBA00022989"/>
    </source>
</evidence>
<dbReference type="Pfam" id="PF02535">
    <property type="entry name" value="Zip"/>
    <property type="match status" value="1"/>
</dbReference>
<feature type="transmembrane region" description="Helical" evidence="8">
    <location>
        <begin position="195"/>
        <end position="220"/>
    </location>
</feature>
<feature type="transmembrane region" description="Helical" evidence="8">
    <location>
        <begin position="227"/>
        <end position="249"/>
    </location>
</feature>
<reference evidence="9 10" key="1">
    <citation type="submission" date="2017-08" db="EMBL/GenBank/DDBJ databases">
        <title>Infants hospitalized years apart are colonized by the same room-sourced microbial strains.</title>
        <authorList>
            <person name="Brooks B."/>
            <person name="Olm M.R."/>
            <person name="Firek B.A."/>
            <person name="Baker R."/>
            <person name="Thomas B.C."/>
            <person name="Morowitz M.J."/>
            <person name="Banfield J.F."/>
        </authorList>
    </citation>
    <scope>NUCLEOTIDE SEQUENCE [LARGE SCALE GENOMIC DNA]</scope>
    <source>
        <strain evidence="9">S2_012_000_R2_81</strain>
    </source>
</reference>
<gene>
    <name evidence="9" type="ORF">DI603_22525</name>
</gene>
<organism evidence="9 10">
    <name type="scientific">Roseateles depolymerans</name>
    <dbReference type="NCBI Taxonomy" id="76731"/>
    <lineage>
        <taxon>Bacteria</taxon>
        <taxon>Pseudomonadati</taxon>
        <taxon>Pseudomonadota</taxon>
        <taxon>Betaproteobacteria</taxon>
        <taxon>Burkholderiales</taxon>
        <taxon>Sphaerotilaceae</taxon>
        <taxon>Roseateles</taxon>
    </lineage>
</organism>
<dbReference type="EMBL" id="QFOD01000034">
    <property type="protein sequence ID" value="PZP27158.1"/>
    <property type="molecule type" value="Genomic_DNA"/>
</dbReference>
<dbReference type="PANTHER" id="PTHR11040:SF211">
    <property type="entry name" value="ZINC TRANSPORTER ZIP11"/>
    <property type="match status" value="1"/>
</dbReference>
<dbReference type="InterPro" id="IPR003689">
    <property type="entry name" value="ZIP"/>
</dbReference>
<comment type="similarity">
    <text evidence="2">Belongs to the ZIP transporter (TC 2.A.5) family.</text>
</comment>
<keyword evidence="7 8" id="KW-0472">Membrane</keyword>
<accession>A0A2W5D9C3</accession>
<comment type="caution">
    <text evidence="9">The sequence shown here is derived from an EMBL/GenBank/DDBJ whole genome shotgun (WGS) entry which is preliminary data.</text>
</comment>
<evidence type="ECO:0000313" key="9">
    <source>
        <dbReference type="EMBL" id="PZP27158.1"/>
    </source>
</evidence>
<feature type="transmembrane region" description="Helical" evidence="8">
    <location>
        <begin position="124"/>
        <end position="145"/>
    </location>
</feature>
<keyword evidence="3" id="KW-1003">Cell membrane</keyword>
<evidence type="ECO:0000256" key="4">
    <source>
        <dbReference type="ARBA" id="ARBA00022692"/>
    </source>
</evidence>
<dbReference type="GO" id="GO:0005886">
    <property type="term" value="C:plasma membrane"/>
    <property type="evidence" value="ECO:0007669"/>
    <property type="project" value="UniProtKB-SubCell"/>
</dbReference>
<evidence type="ECO:0000256" key="5">
    <source>
        <dbReference type="ARBA" id="ARBA00022833"/>
    </source>
</evidence>
<dbReference type="PANTHER" id="PTHR11040">
    <property type="entry name" value="ZINC/IRON TRANSPORTER"/>
    <property type="match status" value="1"/>
</dbReference>
<evidence type="ECO:0000256" key="2">
    <source>
        <dbReference type="ARBA" id="ARBA00006939"/>
    </source>
</evidence>
<feature type="transmembrane region" description="Helical" evidence="8">
    <location>
        <begin position="287"/>
        <end position="306"/>
    </location>
</feature>
<feature type="transmembrane region" description="Helical" evidence="8">
    <location>
        <begin position="89"/>
        <end position="112"/>
    </location>
</feature>
<dbReference type="AlphaFoldDB" id="A0A2W5D9C3"/>
<evidence type="ECO:0000256" key="1">
    <source>
        <dbReference type="ARBA" id="ARBA00004651"/>
    </source>
</evidence>
<keyword evidence="5" id="KW-0862">Zinc</keyword>
<feature type="transmembrane region" description="Helical" evidence="8">
    <location>
        <begin position="165"/>
        <end position="189"/>
    </location>
</feature>
<comment type="subcellular location">
    <subcellularLocation>
        <location evidence="1">Cell membrane</location>
        <topology evidence="1">Multi-pass membrane protein</topology>
    </subcellularLocation>
</comment>
<proteinExistence type="inferred from homology"/>
<feature type="transmembrane region" description="Helical" evidence="8">
    <location>
        <begin position="27"/>
        <end position="45"/>
    </location>
</feature>
<feature type="transmembrane region" description="Helical" evidence="8">
    <location>
        <begin position="255"/>
        <end position="275"/>
    </location>
</feature>
<protein>
    <submittedName>
        <fullName evidence="9">ZIP family metal transporter</fullName>
    </submittedName>
</protein>
<evidence type="ECO:0000256" key="8">
    <source>
        <dbReference type="SAM" id="Phobius"/>
    </source>
</evidence>
<keyword evidence="4 8" id="KW-0812">Transmembrane</keyword>
<dbReference type="GO" id="GO:0005385">
    <property type="term" value="F:zinc ion transmembrane transporter activity"/>
    <property type="evidence" value="ECO:0007669"/>
    <property type="project" value="TreeGrafter"/>
</dbReference>
<sequence>MRAGGAASTERDIAAAQSHPRIKLRRLVGLSVVVGGLLVTGLRAWDALAALPGVHEALVLGMIAALATALGVLPMVLARAPTQRTHDALLGFGAGVMLAATCFSLLNPALAAARESGLGPWSRAFGVGASLIAGVALLMLIERVLPHEHFFGGAGRAGPARMRRVTLFVLAIVLHNVPEGLAIGVAAAGTDTARATALATGIAIQDVPEGLVVALALHAVGIRRSVAVALGAMSGLVEPLAAVLAAATLALSSALLPWGLAFAAGAMLFVVSHEVIPESHRQGHERWATSGLVLGFVLMMVLDTALG</sequence>
<evidence type="ECO:0000256" key="7">
    <source>
        <dbReference type="ARBA" id="ARBA00023136"/>
    </source>
</evidence>
<evidence type="ECO:0000313" key="10">
    <source>
        <dbReference type="Proteomes" id="UP000249633"/>
    </source>
</evidence>
<dbReference type="Proteomes" id="UP000249633">
    <property type="component" value="Unassembled WGS sequence"/>
</dbReference>
<evidence type="ECO:0000256" key="3">
    <source>
        <dbReference type="ARBA" id="ARBA00022475"/>
    </source>
</evidence>
<feature type="transmembrane region" description="Helical" evidence="8">
    <location>
        <begin position="57"/>
        <end position="77"/>
    </location>
</feature>
<keyword evidence="6 8" id="KW-1133">Transmembrane helix</keyword>